<dbReference type="AlphaFoldDB" id="A0A0E3QJ33"/>
<protein>
    <submittedName>
        <fullName evidence="1">Uncharacterized protein</fullName>
    </submittedName>
</protein>
<evidence type="ECO:0000313" key="2">
    <source>
        <dbReference type="Proteomes" id="UP000033038"/>
    </source>
</evidence>
<dbReference type="InterPro" id="IPR012337">
    <property type="entry name" value="RNaseH-like_sf"/>
</dbReference>
<dbReference type="Proteomes" id="UP000033038">
    <property type="component" value="Chromosome"/>
</dbReference>
<accession>A0A0E3QJ33</accession>
<name>A0A0E3QJ33_METBA</name>
<organism evidence="1 2">
    <name type="scientific">Methanosarcina barkeri str. Wiesmoor</name>
    <dbReference type="NCBI Taxonomy" id="1434109"/>
    <lineage>
        <taxon>Archaea</taxon>
        <taxon>Methanobacteriati</taxon>
        <taxon>Methanobacteriota</taxon>
        <taxon>Stenosarchaea group</taxon>
        <taxon>Methanomicrobia</taxon>
        <taxon>Methanosarcinales</taxon>
        <taxon>Methanosarcinaceae</taxon>
        <taxon>Methanosarcina</taxon>
    </lineage>
</organism>
<dbReference type="RefSeq" id="WP_052305920.1">
    <property type="nucleotide sequence ID" value="NZ_CP009526.1"/>
</dbReference>
<dbReference type="PATRIC" id="fig|1434109.4.peg.1990"/>
<proteinExistence type="predicted"/>
<sequence length="81" mass="9907">MKKQSWKIEEYHRGIKQFCGVEIFQAREEELQRAHIKFSLRAFLRLELQRIKSGVSWFENAMKIERVTVMEYLRNPQYTLN</sequence>
<dbReference type="SUPFAM" id="SSF53098">
    <property type="entry name" value="Ribonuclease H-like"/>
    <property type="match status" value="1"/>
</dbReference>
<dbReference type="EMBL" id="CP009526">
    <property type="protein sequence ID" value="AKB50839.1"/>
    <property type="molecule type" value="Genomic_DNA"/>
</dbReference>
<gene>
    <name evidence="1" type="ORF">MSBRW_1586</name>
</gene>
<reference evidence="1 2" key="1">
    <citation type="submission" date="2014-07" db="EMBL/GenBank/DDBJ databases">
        <title>Methanogenic archaea and the global carbon cycle.</title>
        <authorList>
            <person name="Henriksen J.R."/>
            <person name="Luke J."/>
            <person name="Reinhart S."/>
            <person name="Benedict M.N."/>
            <person name="Youngblut N.D."/>
            <person name="Metcalf M.E."/>
            <person name="Whitaker R.J."/>
            <person name="Metcalf W.W."/>
        </authorList>
    </citation>
    <scope>NUCLEOTIDE SEQUENCE [LARGE SCALE GENOMIC DNA]</scope>
    <source>
        <strain evidence="1 2">Wiesmoor</strain>
    </source>
</reference>
<dbReference type="GeneID" id="24823066"/>
<dbReference type="HOGENOM" id="CLU_2565715_0_0_2"/>
<evidence type="ECO:0000313" key="1">
    <source>
        <dbReference type="EMBL" id="AKB50839.1"/>
    </source>
</evidence>
<dbReference type="KEGG" id="mbw:MSBRW_1586"/>